<dbReference type="GO" id="GO:0006270">
    <property type="term" value="P:DNA replication initiation"/>
    <property type="evidence" value="ECO:0007669"/>
    <property type="project" value="InterPro"/>
</dbReference>
<organism evidence="3 4">
    <name type="scientific">Pseudomonas helleri</name>
    <dbReference type="NCBI Taxonomy" id="1608996"/>
    <lineage>
        <taxon>Bacteria</taxon>
        <taxon>Pseudomonadati</taxon>
        <taxon>Pseudomonadota</taxon>
        <taxon>Gammaproteobacteria</taxon>
        <taxon>Pseudomonadales</taxon>
        <taxon>Pseudomonadaceae</taxon>
        <taxon>Pseudomonas</taxon>
    </lineage>
</organism>
<dbReference type="InterPro" id="IPR036388">
    <property type="entry name" value="WH-like_DNA-bd_sf"/>
</dbReference>
<dbReference type="EMBL" id="WIWF01000213">
    <property type="protein sequence ID" value="MQT77939.1"/>
    <property type="molecule type" value="Genomic_DNA"/>
</dbReference>
<accession>A0A7X1X030</accession>
<dbReference type="InterPro" id="IPR000525">
    <property type="entry name" value="Initiator_Rep_WH1"/>
</dbReference>
<dbReference type="InterPro" id="IPR036390">
    <property type="entry name" value="WH_DNA-bd_sf"/>
</dbReference>
<evidence type="ECO:0000256" key="1">
    <source>
        <dbReference type="ARBA" id="ARBA00038283"/>
    </source>
</evidence>
<protein>
    <submittedName>
        <fullName evidence="3">RepB family plasmid replication initiator protein</fullName>
    </submittedName>
</protein>
<comment type="similarity">
    <text evidence="1">Belongs to the initiator RepB protein family.</text>
</comment>
<dbReference type="SUPFAM" id="SSF46785">
    <property type="entry name" value="Winged helix' DNA-binding domain"/>
    <property type="match status" value="2"/>
</dbReference>
<dbReference type="Pfam" id="PF21205">
    <property type="entry name" value="Rep3_C"/>
    <property type="match status" value="1"/>
</dbReference>
<reference evidence="3 4" key="1">
    <citation type="submission" date="2019-10" db="EMBL/GenBank/DDBJ databases">
        <title>Evaluation of single-gene subtyping targets for Pseudomonas.</title>
        <authorList>
            <person name="Reichler S.J."/>
            <person name="Orsi R.H."/>
            <person name="Wiedmann M."/>
            <person name="Martin N.H."/>
            <person name="Murphy S.I."/>
        </authorList>
    </citation>
    <scope>NUCLEOTIDE SEQUENCE [LARGE SCALE GENOMIC DNA]</scope>
    <source>
        <strain evidence="3 4">FSL R10-2932</strain>
    </source>
</reference>
<dbReference type="Pfam" id="PF01051">
    <property type="entry name" value="Rep3_N"/>
    <property type="match status" value="1"/>
</dbReference>
<dbReference type="GO" id="GO:0003887">
    <property type="term" value="F:DNA-directed DNA polymerase activity"/>
    <property type="evidence" value="ECO:0007669"/>
    <property type="project" value="InterPro"/>
</dbReference>
<sequence>MSKNLQIKKSNALIEAGYRLTLGEHRLILACIAKSKGQTLNDQTLYEVDALSVVDLVGVTRQTAYEELKDAADRLFNRQITVPYDQAGETPAIRRFRWVQQIEYVETLGLVRFQFTSALIPYLSELKERFTVYPIDDVVKMTSIHAIRLYELLVQWRSTGKREIEIAWLKKTFQIADSYKSISDLKRWVIAPAIEQINLHSPIEVGWKQKKTGRSVTHLVFEFAPKKSLKPKTKKTLSRDQAKDLARPGESWDDVSKRLGVIIL</sequence>
<evidence type="ECO:0000313" key="3">
    <source>
        <dbReference type="EMBL" id="MQT77939.1"/>
    </source>
</evidence>
<evidence type="ECO:0000313" key="4">
    <source>
        <dbReference type="Proteomes" id="UP000447574"/>
    </source>
</evidence>
<dbReference type="Gene3D" id="1.10.10.10">
    <property type="entry name" value="Winged helix-like DNA-binding domain superfamily/Winged helix DNA-binding domain"/>
    <property type="match status" value="2"/>
</dbReference>
<comment type="caution">
    <text evidence="3">The sequence shown here is derived from an EMBL/GenBank/DDBJ whole genome shotgun (WGS) entry which is preliminary data.</text>
</comment>
<evidence type="ECO:0000259" key="2">
    <source>
        <dbReference type="Pfam" id="PF01051"/>
    </source>
</evidence>
<proteinExistence type="inferred from homology"/>
<dbReference type="AlphaFoldDB" id="A0A7X1X030"/>
<feature type="domain" description="Initiator Rep protein WH1" evidence="2">
    <location>
        <begin position="7"/>
        <end position="153"/>
    </location>
</feature>
<gene>
    <name evidence="3" type="ORF">GHO37_27255</name>
</gene>
<dbReference type="RefSeq" id="WP_153439213.1">
    <property type="nucleotide sequence ID" value="NZ_WIWF01000213.1"/>
</dbReference>
<dbReference type="Proteomes" id="UP000447574">
    <property type="component" value="Unassembled WGS sequence"/>
</dbReference>
<name>A0A7X1X030_9PSED</name>